<name>A0A1H3MB91_9FIRM</name>
<accession>A0A1H3MB91</accession>
<keyword evidence="2" id="KW-1185">Reference proteome</keyword>
<dbReference type="STRING" id="1122142.SAMN02910414_02248"/>
<dbReference type="RefSeq" id="WP_074718969.1">
    <property type="nucleotide sequence ID" value="NZ_FNPG01000032.1"/>
</dbReference>
<dbReference type="AlphaFoldDB" id="A0A1H3MB91"/>
<organism evidence="1 2">
    <name type="scientific">Lachnobacterium bovis DSM 14045</name>
    <dbReference type="NCBI Taxonomy" id="1122142"/>
    <lineage>
        <taxon>Bacteria</taxon>
        <taxon>Bacillati</taxon>
        <taxon>Bacillota</taxon>
        <taxon>Clostridia</taxon>
        <taxon>Lachnospirales</taxon>
        <taxon>Lachnospiraceae</taxon>
        <taxon>Lachnobacterium</taxon>
    </lineage>
</organism>
<gene>
    <name evidence="1" type="ORF">SAMN02910414_02248</name>
</gene>
<proteinExistence type="predicted"/>
<evidence type="ECO:0000313" key="1">
    <source>
        <dbReference type="EMBL" id="SDY73275.1"/>
    </source>
</evidence>
<evidence type="ECO:0000313" key="2">
    <source>
        <dbReference type="Proteomes" id="UP000183918"/>
    </source>
</evidence>
<dbReference type="Proteomes" id="UP000183918">
    <property type="component" value="Unassembled WGS sequence"/>
</dbReference>
<sequence>MEQLEVKYAPGMRIIVRGEEWMVKKVETNSLENQTLHVIGLSQLVKDYESMFLVDVEDDIEIVDPARLLRSLAGEEHENDIFIVGDSHQRIYRNKAVLSKCGINVRGRSSYLRINYKTTEEIRKFAFGL</sequence>
<evidence type="ECO:0008006" key="3">
    <source>
        <dbReference type="Google" id="ProtNLM"/>
    </source>
</evidence>
<dbReference type="OrthoDB" id="9787585at2"/>
<reference evidence="1 2" key="1">
    <citation type="submission" date="2016-10" db="EMBL/GenBank/DDBJ databases">
        <authorList>
            <person name="de Groot N.N."/>
        </authorList>
    </citation>
    <scope>NUCLEOTIDE SEQUENCE [LARGE SCALE GENOMIC DNA]</scope>
    <source>
        <strain evidence="1 2">DSM 14045</strain>
    </source>
</reference>
<dbReference type="EMBL" id="FNPG01000032">
    <property type="protein sequence ID" value="SDY73275.1"/>
    <property type="molecule type" value="Genomic_DNA"/>
</dbReference>
<protein>
    <recommendedName>
        <fullName evidence="3">DNA helicase</fullName>
    </recommendedName>
</protein>